<reference evidence="3" key="1">
    <citation type="submission" date="2016-06" db="EMBL/GenBank/DDBJ databases">
        <authorList>
            <person name="Zhan P."/>
        </authorList>
    </citation>
    <scope>NUCLEOTIDE SEQUENCE [LARGE SCALE GENOMIC DNA]</scope>
    <source>
        <strain evidence="3">T28</strain>
    </source>
</reference>
<dbReference type="OrthoDB" id="1443945at2"/>
<dbReference type="AlphaFoldDB" id="A0A1B7Z1Y2"/>
<feature type="domain" description="EF-hand" evidence="1">
    <location>
        <begin position="25"/>
        <end position="52"/>
    </location>
</feature>
<proteinExistence type="predicted"/>
<evidence type="ECO:0000313" key="2">
    <source>
        <dbReference type="EMBL" id="OBR36731.1"/>
    </source>
</evidence>
<dbReference type="Gene3D" id="1.10.238.10">
    <property type="entry name" value="EF-hand"/>
    <property type="match status" value="1"/>
</dbReference>
<dbReference type="GO" id="GO:0005509">
    <property type="term" value="F:calcium ion binding"/>
    <property type="evidence" value="ECO:0007669"/>
    <property type="project" value="InterPro"/>
</dbReference>
<dbReference type="PROSITE" id="PS00018">
    <property type="entry name" value="EF_HAND_1"/>
    <property type="match status" value="1"/>
</dbReference>
<evidence type="ECO:0000313" key="3">
    <source>
        <dbReference type="Proteomes" id="UP000092164"/>
    </source>
</evidence>
<sequence>MTTEESILNKIQILITNHFSTPEMAFNFFDENNDHKLTKSEIVKLLKEAEISGFIRGIVSSKLIEGYDKNGDELIDWQEFKAAIAKIKKSDS</sequence>
<name>A0A1B7Z1Y2_9FLAO</name>
<dbReference type="Proteomes" id="UP000092164">
    <property type="component" value="Unassembled WGS sequence"/>
</dbReference>
<accession>A0A1B7Z1Y2</accession>
<dbReference type="PROSITE" id="PS50222">
    <property type="entry name" value="EF_HAND_2"/>
    <property type="match status" value="2"/>
</dbReference>
<dbReference type="KEGG" id="mart:BTR34_14110"/>
<dbReference type="SMART" id="SM00054">
    <property type="entry name" value="EFh"/>
    <property type="match status" value="2"/>
</dbReference>
<gene>
    <name evidence="2" type="ORF">A9200_10000</name>
</gene>
<keyword evidence="3" id="KW-1185">Reference proteome</keyword>
<evidence type="ECO:0000259" key="1">
    <source>
        <dbReference type="PROSITE" id="PS50222"/>
    </source>
</evidence>
<feature type="domain" description="EF-hand" evidence="1">
    <location>
        <begin position="67"/>
        <end position="90"/>
    </location>
</feature>
<protein>
    <submittedName>
        <fullName evidence="2">GTP-binding protein LepA</fullName>
    </submittedName>
</protein>
<dbReference type="InterPro" id="IPR011992">
    <property type="entry name" value="EF-hand-dom_pair"/>
</dbReference>
<dbReference type="Pfam" id="PF13499">
    <property type="entry name" value="EF-hand_7"/>
    <property type="match status" value="1"/>
</dbReference>
<dbReference type="EMBL" id="LZFP01000045">
    <property type="protein sequence ID" value="OBR36731.1"/>
    <property type="molecule type" value="Genomic_DNA"/>
</dbReference>
<comment type="caution">
    <text evidence="2">The sequence shown here is derived from an EMBL/GenBank/DDBJ whole genome shotgun (WGS) entry which is preliminary data.</text>
</comment>
<dbReference type="InterPro" id="IPR018247">
    <property type="entry name" value="EF_Hand_1_Ca_BS"/>
</dbReference>
<dbReference type="RefSeq" id="WP_068486511.1">
    <property type="nucleotide sequence ID" value="NZ_CP018760.1"/>
</dbReference>
<organism evidence="2 3">
    <name type="scientific">Maribacter hydrothermalis</name>
    <dbReference type="NCBI Taxonomy" id="1836467"/>
    <lineage>
        <taxon>Bacteria</taxon>
        <taxon>Pseudomonadati</taxon>
        <taxon>Bacteroidota</taxon>
        <taxon>Flavobacteriia</taxon>
        <taxon>Flavobacteriales</taxon>
        <taxon>Flavobacteriaceae</taxon>
        <taxon>Maribacter</taxon>
    </lineage>
</organism>
<dbReference type="InterPro" id="IPR002048">
    <property type="entry name" value="EF_hand_dom"/>
</dbReference>
<dbReference type="SUPFAM" id="SSF47473">
    <property type="entry name" value="EF-hand"/>
    <property type="match status" value="1"/>
</dbReference>
<dbReference type="STRING" id="1836467.BTR34_14110"/>